<accession>A0A8S5R2N8</accession>
<dbReference type="EMBL" id="BK015797">
    <property type="protein sequence ID" value="DAE25355.1"/>
    <property type="molecule type" value="Genomic_DNA"/>
</dbReference>
<evidence type="ECO:0000313" key="1">
    <source>
        <dbReference type="EMBL" id="DAE25355.1"/>
    </source>
</evidence>
<reference evidence="1" key="1">
    <citation type="journal article" date="2021" name="Proc. Natl. Acad. Sci. U.S.A.">
        <title>A Catalog of Tens of Thousands of Viruses from Human Metagenomes Reveals Hidden Associations with Chronic Diseases.</title>
        <authorList>
            <person name="Tisza M.J."/>
            <person name="Buck C.B."/>
        </authorList>
    </citation>
    <scope>NUCLEOTIDE SEQUENCE</scope>
    <source>
        <strain evidence="1">Ct6d71</strain>
    </source>
</reference>
<organism evidence="1">
    <name type="scientific">Siphoviridae sp. ct6d71</name>
    <dbReference type="NCBI Taxonomy" id="2826298"/>
    <lineage>
        <taxon>Viruses</taxon>
        <taxon>Duplodnaviria</taxon>
        <taxon>Heunggongvirae</taxon>
        <taxon>Uroviricota</taxon>
        <taxon>Caudoviricetes</taxon>
    </lineage>
</organism>
<sequence length="56" mass="6754">MNLCIIQFALRKGTKMNRTIEHYELRIDRLKKKDPVANEKLIKKAKRNLEKCRIEN</sequence>
<protein>
    <submittedName>
        <fullName evidence="1">Uncharacterized protein</fullName>
    </submittedName>
</protein>
<name>A0A8S5R2N8_9CAUD</name>
<proteinExistence type="predicted"/>